<dbReference type="Gene3D" id="3.40.50.1000">
    <property type="entry name" value="HAD superfamily/HAD-like"/>
    <property type="match status" value="1"/>
</dbReference>
<dbReference type="PROSITE" id="PS01228">
    <property type="entry name" value="COF_1"/>
    <property type="match status" value="1"/>
</dbReference>
<reference evidence="3 4" key="1">
    <citation type="journal article" date="2015" name="Genome Announc.">
        <title>Genome Sequence of Ureaplasma diversum Strain ATCC 49782.</title>
        <authorList>
            <person name="Marques L.M."/>
            <person name="Guimaraes A.M."/>
            <person name="Martins H.B."/>
            <person name="Rezende I.S."/>
            <person name="Barbosa M.S."/>
            <person name="Campos G.B."/>
            <person name="do Nascimento N.C."/>
            <person name="Dos Santos A.P."/>
            <person name="Amorim A.T."/>
            <person name="Santos V.M."/>
            <person name="Messick J.B."/>
            <person name="Timenetsky J."/>
        </authorList>
    </citation>
    <scope>NUCLEOTIDE SEQUENCE [LARGE SCALE GENOMIC DNA]</scope>
    <source>
        <strain evidence="3 4">ATCC 49782</strain>
    </source>
</reference>
<dbReference type="InterPro" id="IPR000150">
    <property type="entry name" value="Cof"/>
</dbReference>
<protein>
    <recommendedName>
        <fullName evidence="5">Haloacid dehalogenase</fullName>
    </recommendedName>
</protein>
<gene>
    <name evidence="3" type="ORF">JM47_03160</name>
</gene>
<evidence type="ECO:0000256" key="1">
    <source>
        <dbReference type="ARBA" id="ARBA00001946"/>
    </source>
</evidence>
<comment type="cofactor">
    <cofactor evidence="1">
        <name>Mg(2+)</name>
        <dbReference type="ChEBI" id="CHEBI:18420"/>
    </cofactor>
</comment>
<dbReference type="NCBIfam" id="TIGR01484">
    <property type="entry name" value="HAD-SF-IIB"/>
    <property type="match status" value="1"/>
</dbReference>
<dbReference type="RefSeq" id="WP_208894938.1">
    <property type="nucleotide sequence ID" value="NZ_CP009770.1"/>
</dbReference>
<name>A0A0C5RQ62_9BACT</name>
<dbReference type="Gene3D" id="3.30.1240.10">
    <property type="match status" value="1"/>
</dbReference>
<evidence type="ECO:0000313" key="4">
    <source>
        <dbReference type="Proteomes" id="UP000032261"/>
    </source>
</evidence>
<dbReference type="InterPro" id="IPR023214">
    <property type="entry name" value="HAD_sf"/>
</dbReference>
<proteinExistence type="inferred from homology"/>
<dbReference type="InterPro" id="IPR006379">
    <property type="entry name" value="HAD-SF_hydro_IIB"/>
</dbReference>
<dbReference type="STRING" id="42094.JM47_03160"/>
<organism evidence="3 4">
    <name type="scientific">Ureaplasma diversum</name>
    <dbReference type="NCBI Taxonomy" id="42094"/>
    <lineage>
        <taxon>Bacteria</taxon>
        <taxon>Bacillati</taxon>
        <taxon>Mycoplasmatota</taxon>
        <taxon>Mycoplasmoidales</taxon>
        <taxon>Mycoplasmoidaceae</taxon>
        <taxon>Ureaplasma</taxon>
    </lineage>
</organism>
<dbReference type="AlphaFoldDB" id="A0A0C5RQ62"/>
<dbReference type="KEGG" id="ude:JM47_03160"/>
<dbReference type="PANTHER" id="PTHR10000">
    <property type="entry name" value="PHOSPHOSERINE PHOSPHATASE"/>
    <property type="match status" value="1"/>
</dbReference>
<sequence length="281" mass="32202">MLKHPYLFIDLDGTLLTKNQTISKYNLDALDKYTKANGTVVLSTGRSLANTLKVVSLIKNKINYQIQYISCFNGALIYDCINHKVLSAKLIDSEILTKLFDFTKTNNLGFWPYNQTYIDQMTIQLFNISYAWLIKLYYTSHIVIKPKQYDPINDKVYKVNILPNALYKKLNGSIYQQLKELCNNQATVSYTSKHIIEITPQKTDKGEAMKFIAKLLNTSLDQIACIGDSSNDIPMFKIANLSAAAKLKRIHIKDYVDLIINKKKHKDSVGIFINQYLLNNH</sequence>
<dbReference type="Pfam" id="PF08282">
    <property type="entry name" value="Hydrolase_3"/>
    <property type="match status" value="1"/>
</dbReference>
<dbReference type="Proteomes" id="UP000032261">
    <property type="component" value="Chromosome"/>
</dbReference>
<dbReference type="HOGENOM" id="CLU_044146_3_1_14"/>
<dbReference type="InterPro" id="IPR036412">
    <property type="entry name" value="HAD-like_sf"/>
</dbReference>
<dbReference type="GO" id="GO:0005829">
    <property type="term" value="C:cytosol"/>
    <property type="evidence" value="ECO:0007669"/>
    <property type="project" value="TreeGrafter"/>
</dbReference>
<dbReference type="PANTHER" id="PTHR10000:SF8">
    <property type="entry name" value="HAD SUPERFAMILY HYDROLASE-LIKE, TYPE 3"/>
    <property type="match status" value="1"/>
</dbReference>
<dbReference type="PATRIC" id="fig|42094.4.peg.630"/>
<accession>A0A0C5RQ62</accession>
<dbReference type="SUPFAM" id="SSF56784">
    <property type="entry name" value="HAD-like"/>
    <property type="match status" value="1"/>
</dbReference>
<dbReference type="NCBIfam" id="TIGR00099">
    <property type="entry name" value="Cof-subfamily"/>
    <property type="match status" value="1"/>
</dbReference>
<dbReference type="GO" id="GO:0016791">
    <property type="term" value="F:phosphatase activity"/>
    <property type="evidence" value="ECO:0007669"/>
    <property type="project" value="UniProtKB-ARBA"/>
</dbReference>
<comment type="similarity">
    <text evidence="2">Belongs to the HAD-like hydrolase superfamily. Cof family.</text>
</comment>
<dbReference type="EMBL" id="CP009770">
    <property type="protein sequence ID" value="AJQ45539.1"/>
    <property type="molecule type" value="Genomic_DNA"/>
</dbReference>
<evidence type="ECO:0000313" key="3">
    <source>
        <dbReference type="EMBL" id="AJQ45539.1"/>
    </source>
</evidence>
<evidence type="ECO:0008006" key="5">
    <source>
        <dbReference type="Google" id="ProtNLM"/>
    </source>
</evidence>
<evidence type="ECO:0000256" key="2">
    <source>
        <dbReference type="ARBA" id="ARBA00034778"/>
    </source>
</evidence>
<dbReference type="GO" id="GO:0000287">
    <property type="term" value="F:magnesium ion binding"/>
    <property type="evidence" value="ECO:0007669"/>
    <property type="project" value="TreeGrafter"/>
</dbReference>